<dbReference type="STRING" id="1821621.A8C75_18905"/>
<dbReference type="NCBIfam" id="TIGR00787">
    <property type="entry name" value="dctP"/>
    <property type="match status" value="1"/>
</dbReference>
<protein>
    <submittedName>
        <fullName evidence="3">C4-dicarboxylate ABC transporter</fullName>
    </submittedName>
</protein>
<gene>
    <name evidence="3" type="ORF">A8C75_18905</name>
</gene>
<dbReference type="InterPro" id="IPR018389">
    <property type="entry name" value="DctP_fam"/>
</dbReference>
<proteinExistence type="predicted"/>
<sequence>MIKRFAGKAVCLTTLMSGLLLTSAAQADLKGWNGHPPDYPVSVAMDQFGKLVSERTDGRIGVKTYHSAQLGEQDDAIEQIQFGGIDFAVFNLVPLNNIVPQTQATTLPYAFKSVEHMHRVMDGPVGADIAAAMESANLVGLAWYDSGARSFYANKPLNSIQDLKGVKIRVQNSDVNVAMVEALGANATPIPYGEVYTAIQSGVVDGAENNWPSYESSGHYEAAKHYILDQHTIVPEVFVVNKGTWDKLSAEDKEIVRTAALESAQLQRTLWAEREAKSEELVRAAGNTIVELEDKSAFIDAMKPVYEQFASDPKVRSILDRIQAVE</sequence>
<organism evidence="3 4">
    <name type="scientific">Marinobacterium aestuarii</name>
    <dbReference type="NCBI Taxonomy" id="1821621"/>
    <lineage>
        <taxon>Bacteria</taxon>
        <taxon>Pseudomonadati</taxon>
        <taxon>Pseudomonadota</taxon>
        <taxon>Gammaproteobacteria</taxon>
        <taxon>Oceanospirillales</taxon>
        <taxon>Oceanospirillaceae</taxon>
        <taxon>Marinobacterium</taxon>
    </lineage>
</organism>
<evidence type="ECO:0000313" key="3">
    <source>
        <dbReference type="EMBL" id="ANG64339.1"/>
    </source>
</evidence>
<dbReference type="PIRSF" id="PIRSF006470">
    <property type="entry name" value="DctB"/>
    <property type="match status" value="1"/>
</dbReference>
<reference evidence="3 4" key="2">
    <citation type="journal article" date="2018" name="Int. J. Syst. Evol. Microbiol.">
        <title>Marinobacterium aestuarii sp. nov., a benzene-degrading marine bacterium isolated from estuary sediment.</title>
        <authorList>
            <person name="Bae S.S."/>
            <person name="Jung J."/>
            <person name="Chung D."/>
            <person name="Baek K."/>
        </authorList>
    </citation>
    <scope>NUCLEOTIDE SEQUENCE [LARGE SCALE GENOMIC DNA]</scope>
    <source>
        <strain evidence="3 4">ST58-10</strain>
    </source>
</reference>
<dbReference type="Pfam" id="PF03480">
    <property type="entry name" value="DctP"/>
    <property type="match status" value="1"/>
</dbReference>
<dbReference type="GO" id="GO:0030288">
    <property type="term" value="C:outer membrane-bounded periplasmic space"/>
    <property type="evidence" value="ECO:0007669"/>
    <property type="project" value="InterPro"/>
</dbReference>
<dbReference type="PANTHER" id="PTHR33376:SF2">
    <property type="entry name" value="DICARBOXYLATE-BINDING PERIPLASMIC PROTEIN"/>
    <property type="match status" value="1"/>
</dbReference>
<keyword evidence="1 2" id="KW-0732">Signal</keyword>
<keyword evidence="4" id="KW-1185">Reference proteome</keyword>
<dbReference type="AlphaFoldDB" id="A0A1A9F3J6"/>
<dbReference type="CDD" id="cd13671">
    <property type="entry name" value="PBP2_TRAP_SBP_like_3"/>
    <property type="match status" value="1"/>
</dbReference>
<evidence type="ECO:0000256" key="1">
    <source>
        <dbReference type="ARBA" id="ARBA00022729"/>
    </source>
</evidence>
<evidence type="ECO:0000256" key="2">
    <source>
        <dbReference type="SAM" id="SignalP"/>
    </source>
</evidence>
<dbReference type="InterPro" id="IPR004682">
    <property type="entry name" value="TRAP_DctP"/>
</dbReference>
<dbReference type="Gene3D" id="3.40.190.170">
    <property type="entry name" value="Bacterial extracellular solute-binding protein, family 7"/>
    <property type="match status" value="1"/>
</dbReference>
<dbReference type="SUPFAM" id="SSF53850">
    <property type="entry name" value="Periplasmic binding protein-like II"/>
    <property type="match status" value="1"/>
</dbReference>
<dbReference type="OrthoDB" id="8690069at2"/>
<evidence type="ECO:0000313" key="4">
    <source>
        <dbReference type="Proteomes" id="UP000078070"/>
    </source>
</evidence>
<feature type="chain" id="PRO_5008386677" evidence="2">
    <location>
        <begin position="28"/>
        <end position="326"/>
    </location>
</feature>
<accession>A0A1A9F3J6</accession>
<dbReference type="RefSeq" id="WP_067385855.1">
    <property type="nucleotide sequence ID" value="NZ_CP015839.1"/>
</dbReference>
<dbReference type="PANTHER" id="PTHR33376">
    <property type="match status" value="1"/>
</dbReference>
<dbReference type="GO" id="GO:0030246">
    <property type="term" value="F:carbohydrate binding"/>
    <property type="evidence" value="ECO:0007669"/>
    <property type="project" value="TreeGrafter"/>
</dbReference>
<dbReference type="KEGG" id="mars:A8C75_18905"/>
<dbReference type="Proteomes" id="UP000078070">
    <property type="component" value="Chromosome"/>
</dbReference>
<dbReference type="NCBIfam" id="NF037995">
    <property type="entry name" value="TRAP_S1"/>
    <property type="match status" value="1"/>
</dbReference>
<reference evidence="4" key="1">
    <citation type="submission" date="2016-05" db="EMBL/GenBank/DDBJ databases">
        <authorList>
            <person name="Baek K."/>
            <person name="Yang S.-J."/>
        </authorList>
    </citation>
    <scope>NUCLEOTIDE SEQUENCE [LARGE SCALE GENOMIC DNA]</scope>
    <source>
        <strain evidence="4">ST58-10</strain>
    </source>
</reference>
<dbReference type="GO" id="GO:0055085">
    <property type="term" value="P:transmembrane transport"/>
    <property type="evidence" value="ECO:0007669"/>
    <property type="project" value="InterPro"/>
</dbReference>
<feature type="signal peptide" evidence="2">
    <location>
        <begin position="1"/>
        <end position="27"/>
    </location>
</feature>
<name>A0A1A9F3J6_9GAMM</name>
<dbReference type="InterPro" id="IPR038404">
    <property type="entry name" value="TRAP_DctP_sf"/>
</dbReference>
<dbReference type="EMBL" id="CP015839">
    <property type="protein sequence ID" value="ANG64339.1"/>
    <property type="molecule type" value="Genomic_DNA"/>
</dbReference>